<evidence type="ECO:0000259" key="2">
    <source>
        <dbReference type="Pfam" id="PF14326"/>
    </source>
</evidence>
<dbReference type="InterPro" id="IPR024952">
    <property type="entry name" value="LPP20-like_dom"/>
</dbReference>
<dbReference type="Proteomes" id="UP000182011">
    <property type="component" value="Unassembled WGS sequence"/>
</dbReference>
<dbReference type="EMBL" id="FAOP01000003">
    <property type="protein sequence ID" value="CUU03311.1"/>
    <property type="molecule type" value="Genomic_DNA"/>
</dbReference>
<proteinExistence type="predicted"/>
<feature type="domain" description="Lipoprotein LPP20-like" evidence="1">
    <location>
        <begin position="24"/>
        <end position="134"/>
    </location>
</feature>
<gene>
    <name evidence="3" type="ORF">JGI4_00749</name>
</gene>
<dbReference type="PANTHER" id="PTHR36194:SF1">
    <property type="entry name" value="S-LAYER-LIKE PROTEIN"/>
    <property type="match status" value="1"/>
</dbReference>
<reference evidence="3 4" key="1">
    <citation type="submission" date="2015-11" db="EMBL/GenBank/DDBJ databases">
        <authorList>
            <person name="Zhang Y."/>
            <person name="Guo Z."/>
        </authorList>
    </citation>
    <scope>NUCLEOTIDE SEQUENCE [LARGE SCALE GENOMIC DNA]</scope>
    <source>
        <strain evidence="3">JGI-4</strain>
    </source>
</reference>
<accession>A0A0N7MNR3</accession>
<dbReference type="InterPro" id="IPR025493">
    <property type="entry name" value="DUF4384"/>
</dbReference>
<dbReference type="PANTHER" id="PTHR36194">
    <property type="entry name" value="S-LAYER-LIKE PROTEIN"/>
    <property type="match status" value="1"/>
</dbReference>
<protein>
    <submittedName>
        <fullName evidence="3">LPP20 lipoprotein</fullName>
    </submittedName>
</protein>
<dbReference type="Pfam" id="PF14326">
    <property type="entry name" value="DUF4384"/>
    <property type="match status" value="1"/>
</dbReference>
<evidence type="ECO:0000313" key="3">
    <source>
        <dbReference type="EMBL" id="CUU03311.1"/>
    </source>
</evidence>
<dbReference type="RefSeq" id="WP_047134380.1">
    <property type="nucleotide sequence ID" value="NZ_CZVJ01000001.1"/>
</dbReference>
<dbReference type="AlphaFoldDB" id="A0A0N7MNR3"/>
<feature type="domain" description="DUF4384" evidence="2">
    <location>
        <begin position="531"/>
        <end position="605"/>
    </location>
</feature>
<dbReference type="Pfam" id="PF02169">
    <property type="entry name" value="LPP20"/>
    <property type="match status" value="1"/>
</dbReference>
<keyword evidence="3" id="KW-0449">Lipoprotein</keyword>
<evidence type="ECO:0000259" key="1">
    <source>
        <dbReference type="Pfam" id="PF02169"/>
    </source>
</evidence>
<name>A0A0N7MNR3_9BACT</name>
<dbReference type="STRING" id="1633631.GCA_001442925_00749"/>
<evidence type="ECO:0000313" key="4">
    <source>
        <dbReference type="Proteomes" id="UP000182011"/>
    </source>
</evidence>
<accession>A0A0P1LFW7</accession>
<dbReference type="Gene3D" id="3.10.28.20">
    <property type="entry name" value="Acetamidase/Formamidase-like domains"/>
    <property type="match status" value="1"/>
</dbReference>
<organism evidence="3 4">
    <name type="scientific">Candidatus Kryptonium thompsonii</name>
    <dbReference type="NCBI Taxonomy" id="1633631"/>
    <lineage>
        <taxon>Bacteria</taxon>
        <taxon>Pseudomonadati</taxon>
        <taxon>Candidatus Kryptoniota</taxon>
        <taxon>Candidatus Kryptonium</taxon>
    </lineage>
</organism>
<accession>A0A0P1MZE6</accession>
<accession>A0A0S4MZ83</accession>
<accession>A0A0P1P986</accession>
<sequence>MVKKLIIFLISVLFSIEILGEQKPEWIKTKRHPRYPERLYIIGVGAAKKTKNKIEDIQKANNDAFADIVKQIRVTVATKSVVEQMEVITSKKAEAVERTSAELQVASELKIGGLKVVEVYFDDDDDIYYSLAVLERETAGRELKDKLNQYYNAYLKNFELAKTNLANGNFYQAILNLSEAYKNIPPYNEVLPLFRFITRPLAEASLDNEWKISDALLTSEVKSVLQEFFSKVKIEKVSGEDQEVNFDQVLKPLTLRITYNDAGKSYPVPGIKFKFALKSGIGKISETGVSDNSGMVKCEIFELKPYRESYYVVSAKVDLSEFNISGYYDEYAEWNELLKRNESEVIFTLRKTAVTLDDKIRDLVLNLTSKIPSKFEKLSVLRIYYQDKLPGPMALYLRQKIESAIEQYTKFSLISDEQIKVAGVKYASLTYSSEELGTPESFAKYAGSEVVITGSYWEGKDAIDVNLKATDVERKVILSTASVNIPKSLLPDIPLAPQNYNPQVDDELIKSEKKGEELKVDVWVDRPDGIYREGDSIKIFVRANKECYIQLVYYDAQGNAILVFPHKLEWNNKIEANKVYRVPGNFVIEPPFGREILKVFASEKPFPIPKGREHSGLILIENPGMYASYVRGLGLKSEDYAESSVVITTLKR</sequence>
<accession>A0A0N7MPT7</accession>
<dbReference type="OrthoDB" id="6395784at2"/>